<dbReference type="AlphaFoldDB" id="A0A9W6RLY8"/>
<proteinExistence type="predicted"/>
<dbReference type="Proteomes" id="UP001165135">
    <property type="component" value="Unassembled WGS sequence"/>
</dbReference>
<sequence>MVTTPEARMKHWQRCIRDQPKWPFHVPTRCTDPRSIKALAEHLQHIHGVAPAYLTGWYPPIYAWEQLLARHQYDHDRNGGETHSHAHIPDVSWP</sequence>
<name>A0A9W6RLY8_9ACTN</name>
<dbReference type="RefSeq" id="WP_285629495.1">
    <property type="nucleotide sequence ID" value="NZ_BSTJ01000009.1"/>
</dbReference>
<organism evidence="2 3">
    <name type="scientific">Actinoallomurus iriomotensis</name>
    <dbReference type="NCBI Taxonomy" id="478107"/>
    <lineage>
        <taxon>Bacteria</taxon>
        <taxon>Bacillati</taxon>
        <taxon>Actinomycetota</taxon>
        <taxon>Actinomycetes</taxon>
        <taxon>Streptosporangiales</taxon>
        <taxon>Thermomonosporaceae</taxon>
        <taxon>Actinoallomurus</taxon>
    </lineage>
</organism>
<reference evidence="2" key="1">
    <citation type="submission" date="2023-03" db="EMBL/GenBank/DDBJ databases">
        <title>Actinoallomurus iriomotensis NBRC 103681.</title>
        <authorList>
            <person name="Ichikawa N."/>
            <person name="Sato H."/>
            <person name="Tonouchi N."/>
        </authorList>
    </citation>
    <scope>NUCLEOTIDE SEQUENCE</scope>
    <source>
        <strain evidence="2">NBRC 103681</strain>
    </source>
</reference>
<evidence type="ECO:0000256" key="1">
    <source>
        <dbReference type="SAM" id="MobiDB-lite"/>
    </source>
</evidence>
<evidence type="ECO:0000313" key="2">
    <source>
        <dbReference type="EMBL" id="GLY78641.1"/>
    </source>
</evidence>
<protein>
    <submittedName>
        <fullName evidence="2">Uncharacterized protein</fullName>
    </submittedName>
</protein>
<accession>A0A9W6RLY8</accession>
<evidence type="ECO:0000313" key="3">
    <source>
        <dbReference type="Proteomes" id="UP001165135"/>
    </source>
</evidence>
<feature type="compositionally biased region" description="Basic and acidic residues" evidence="1">
    <location>
        <begin position="75"/>
        <end position="88"/>
    </location>
</feature>
<comment type="caution">
    <text evidence="2">The sequence shown here is derived from an EMBL/GenBank/DDBJ whole genome shotgun (WGS) entry which is preliminary data.</text>
</comment>
<dbReference type="EMBL" id="BSTJ01000009">
    <property type="protein sequence ID" value="GLY78641.1"/>
    <property type="molecule type" value="Genomic_DNA"/>
</dbReference>
<feature type="region of interest" description="Disordered" evidence="1">
    <location>
        <begin position="75"/>
        <end position="94"/>
    </location>
</feature>
<gene>
    <name evidence="2" type="ORF">Airi01_069080</name>
</gene>